<gene>
    <name evidence="6" type="ORF">AB1Y20_006178</name>
</gene>
<keyword evidence="3" id="KW-0501">Molybdenum cofactor biosynthesis</keyword>
<comment type="pathway">
    <text evidence="1">Cofactor biosynthesis; molybdopterin biosynthesis.</text>
</comment>
<dbReference type="EC" id="2.10.1.1" evidence="2"/>
<evidence type="ECO:0000313" key="6">
    <source>
        <dbReference type="EMBL" id="KAL1511377.1"/>
    </source>
</evidence>
<dbReference type="InterPro" id="IPR023163">
    <property type="entry name" value="SMc04008-like_domain"/>
</dbReference>
<evidence type="ECO:0000256" key="1">
    <source>
        <dbReference type="ARBA" id="ARBA00005046"/>
    </source>
</evidence>
<dbReference type="Pfam" id="PF06844">
    <property type="entry name" value="DUF1244"/>
    <property type="match status" value="1"/>
</dbReference>
<sequence length="305" mass="33288">MDEPWQRDAKAYAFTQLVAHLQMRTDVQNIEQMILAGFCRNCLSKWYYAGAVRAGVPLSYDDACELVYGMPYAEWKKSYQSKASDEQLRRLEETKAGHARHPPLDAPAPPPPPPPPRLLSDVCCEPVPPPPPLRVAQPAEVADVRLGILTVSDRASRGTYDDISGPEAHRCMLEYSGQPSTRWRLELVRKAVVPDDAAQISAALVEWSGACNLILTTGGTGLSPRDVTPDATLSVVDKPLPGITELLLRESIKLEPLAALSRAAAGTRGRTLIVNLPGRPKAVVENLRILMPLLAHALNELAKEA</sequence>
<dbReference type="NCBIfam" id="TIGR00177">
    <property type="entry name" value="molyb_syn"/>
    <property type="match status" value="1"/>
</dbReference>
<dbReference type="PROSITE" id="PS01078">
    <property type="entry name" value="MOCF_BIOSYNTHESIS_1"/>
    <property type="match status" value="1"/>
</dbReference>
<dbReference type="GO" id="GO:0006777">
    <property type="term" value="P:Mo-molybdopterin cofactor biosynthetic process"/>
    <property type="evidence" value="ECO:0007669"/>
    <property type="project" value="UniProtKB-KW"/>
</dbReference>
<dbReference type="AlphaFoldDB" id="A0AB34J1X6"/>
<dbReference type="SUPFAM" id="SSF158757">
    <property type="entry name" value="SMc04008-like"/>
    <property type="match status" value="1"/>
</dbReference>
<evidence type="ECO:0000259" key="5">
    <source>
        <dbReference type="SMART" id="SM00852"/>
    </source>
</evidence>
<dbReference type="InterPro" id="IPR051920">
    <property type="entry name" value="MPT_Adenylyltrnsfr/MoaC-Rel"/>
</dbReference>
<feature type="region of interest" description="Disordered" evidence="4">
    <location>
        <begin position="97"/>
        <end position="119"/>
    </location>
</feature>
<dbReference type="Pfam" id="PF00994">
    <property type="entry name" value="MoCF_biosynth"/>
    <property type="match status" value="1"/>
</dbReference>
<dbReference type="CDD" id="cd00886">
    <property type="entry name" value="MogA_MoaB"/>
    <property type="match status" value="1"/>
</dbReference>
<dbReference type="Proteomes" id="UP001515480">
    <property type="component" value="Unassembled WGS sequence"/>
</dbReference>
<dbReference type="PANTHER" id="PTHR43764:SF1">
    <property type="entry name" value="MOLYBDOPTERIN MOLYBDOTRANSFERASE"/>
    <property type="match status" value="1"/>
</dbReference>
<dbReference type="GO" id="GO:0061599">
    <property type="term" value="F:molybdopterin molybdotransferase activity"/>
    <property type="evidence" value="ECO:0007669"/>
    <property type="project" value="UniProtKB-EC"/>
</dbReference>
<dbReference type="InterPro" id="IPR036425">
    <property type="entry name" value="MoaB/Mog-like_dom_sf"/>
</dbReference>
<dbReference type="InterPro" id="IPR036810">
    <property type="entry name" value="SMc04008-like_sf"/>
</dbReference>
<accession>A0AB34J1X6</accession>
<name>A0AB34J1X6_PRYPA</name>
<feature type="compositionally biased region" description="Pro residues" evidence="4">
    <location>
        <begin position="104"/>
        <end position="117"/>
    </location>
</feature>
<proteinExistence type="predicted"/>
<evidence type="ECO:0000256" key="3">
    <source>
        <dbReference type="ARBA" id="ARBA00023150"/>
    </source>
</evidence>
<comment type="caution">
    <text evidence="6">The sequence shown here is derived from an EMBL/GenBank/DDBJ whole genome shotgun (WGS) entry which is preliminary data.</text>
</comment>
<reference evidence="6 7" key="1">
    <citation type="journal article" date="2024" name="Science">
        <title>Giant polyketide synthase enzymes in the biosynthesis of giant marine polyether toxins.</title>
        <authorList>
            <person name="Fallon T.R."/>
            <person name="Shende V.V."/>
            <person name="Wierzbicki I.H."/>
            <person name="Pendleton A.L."/>
            <person name="Watervoot N.F."/>
            <person name="Auber R.P."/>
            <person name="Gonzalez D.J."/>
            <person name="Wisecaver J.H."/>
            <person name="Moore B.S."/>
        </authorList>
    </citation>
    <scope>NUCLEOTIDE SEQUENCE [LARGE SCALE GENOMIC DNA]</scope>
    <source>
        <strain evidence="6 7">12B1</strain>
    </source>
</reference>
<dbReference type="SMART" id="SM00852">
    <property type="entry name" value="MoCF_biosynth"/>
    <property type="match status" value="1"/>
</dbReference>
<evidence type="ECO:0000256" key="2">
    <source>
        <dbReference type="ARBA" id="ARBA00013269"/>
    </source>
</evidence>
<dbReference type="Gene3D" id="1.10.3340.10">
    <property type="entry name" value="SMc04008-like"/>
    <property type="match status" value="1"/>
</dbReference>
<dbReference type="SUPFAM" id="SSF53218">
    <property type="entry name" value="Molybdenum cofactor biosynthesis proteins"/>
    <property type="match status" value="1"/>
</dbReference>
<dbReference type="Gene3D" id="3.40.980.10">
    <property type="entry name" value="MoaB/Mog-like domain"/>
    <property type="match status" value="1"/>
</dbReference>
<dbReference type="PANTHER" id="PTHR43764">
    <property type="entry name" value="MOLYBDENUM COFACTOR BIOSYNTHESIS"/>
    <property type="match status" value="1"/>
</dbReference>
<evidence type="ECO:0000313" key="7">
    <source>
        <dbReference type="Proteomes" id="UP001515480"/>
    </source>
</evidence>
<keyword evidence="7" id="KW-1185">Reference proteome</keyword>
<dbReference type="InterPro" id="IPR008284">
    <property type="entry name" value="MoCF_biosynth_CS"/>
</dbReference>
<protein>
    <recommendedName>
        <fullName evidence="2">molybdopterin molybdotransferase</fullName>
        <ecNumber evidence="2">2.10.1.1</ecNumber>
    </recommendedName>
</protein>
<organism evidence="6 7">
    <name type="scientific">Prymnesium parvum</name>
    <name type="common">Toxic golden alga</name>
    <dbReference type="NCBI Taxonomy" id="97485"/>
    <lineage>
        <taxon>Eukaryota</taxon>
        <taxon>Haptista</taxon>
        <taxon>Haptophyta</taxon>
        <taxon>Prymnesiophyceae</taxon>
        <taxon>Prymnesiales</taxon>
        <taxon>Prymnesiaceae</taxon>
        <taxon>Prymnesium</taxon>
    </lineage>
</organism>
<dbReference type="EMBL" id="JBGBPQ010000014">
    <property type="protein sequence ID" value="KAL1511377.1"/>
    <property type="molecule type" value="Genomic_DNA"/>
</dbReference>
<evidence type="ECO:0000256" key="4">
    <source>
        <dbReference type="SAM" id="MobiDB-lite"/>
    </source>
</evidence>
<feature type="domain" description="MoaB/Mog" evidence="5">
    <location>
        <begin position="147"/>
        <end position="297"/>
    </location>
</feature>
<dbReference type="InterPro" id="IPR001453">
    <property type="entry name" value="MoaB/Mog_dom"/>
</dbReference>